<feature type="domain" description="LTD" evidence="2">
    <location>
        <begin position="776"/>
        <end position="934"/>
    </location>
</feature>
<feature type="domain" description="Fibronectin type-III" evidence="1">
    <location>
        <begin position="898"/>
        <end position="1003"/>
    </location>
</feature>
<evidence type="ECO:0000259" key="2">
    <source>
        <dbReference type="PROSITE" id="PS51841"/>
    </source>
</evidence>
<protein>
    <submittedName>
        <fullName evidence="3">Choice-of-anchor J domain-containing protein</fullName>
    </submittedName>
</protein>
<dbReference type="PROSITE" id="PS51841">
    <property type="entry name" value="LTD"/>
    <property type="match status" value="1"/>
</dbReference>
<reference evidence="3 4" key="1">
    <citation type="submission" date="2021-07" db="EMBL/GenBank/DDBJ databases">
        <title>Flavobacterium WSW3-B6 sp.nov, isolated from seaweed.</title>
        <authorList>
            <person name="Muhammad N."/>
            <person name="Ho H."/>
            <person name="Lee Y.-J."/>
            <person name="Nguyen T."/>
            <person name="Ho J."/>
            <person name="Kim S.-G."/>
        </authorList>
    </citation>
    <scope>NUCLEOTIDE SEQUENCE [LARGE SCALE GENOMIC DNA]</scope>
    <source>
        <strain evidence="3 4">WSW3-B6</strain>
    </source>
</reference>
<feature type="domain" description="Fibronectin type-III" evidence="1">
    <location>
        <begin position="252"/>
        <end position="355"/>
    </location>
</feature>
<dbReference type="Pfam" id="PF00932">
    <property type="entry name" value="LTD"/>
    <property type="match status" value="1"/>
</dbReference>
<dbReference type="InterPro" id="IPR036116">
    <property type="entry name" value="FN3_sf"/>
</dbReference>
<dbReference type="PROSITE" id="PS50853">
    <property type="entry name" value="FN3"/>
    <property type="match status" value="2"/>
</dbReference>
<dbReference type="SMART" id="SM00060">
    <property type="entry name" value="FN3"/>
    <property type="match status" value="3"/>
</dbReference>
<keyword evidence="4" id="KW-1185">Reference proteome</keyword>
<proteinExistence type="predicted"/>
<dbReference type="InterPro" id="IPR001322">
    <property type="entry name" value="Lamin_tail_dom"/>
</dbReference>
<dbReference type="CDD" id="cd00063">
    <property type="entry name" value="FN3"/>
    <property type="match status" value="1"/>
</dbReference>
<dbReference type="NCBIfam" id="NF038128">
    <property type="entry name" value="choice_anch_J"/>
    <property type="match status" value="1"/>
</dbReference>
<dbReference type="Gene3D" id="2.60.40.10">
    <property type="entry name" value="Immunoglobulins"/>
    <property type="match status" value="2"/>
</dbReference>
<name>A0ABX8V6E1_9FLAO</name>
<organism evidence="3 4">
    <name type="scientific">Flavobacterium litorale</name>
    <dbReference type="NCBI Taxonomy" id="2856519"/>
    <lineage>
        <taxon>Bacteria</taxon>
        <taxon>Pseudomonadati</taxon>
        <taxon>Bacteroidota</taxon>
        <taxon>Flavobacteriia</taxon>
        <taxon>Flavobacteriales</taxon>
        <taxon>Flavobacteriaceae</taxon>
        <taxon>Flavobacterium</taxon>
    </lineage>
</organism>
<dbReference type="SUPFAM" id="SSF49265">
    <property type="entry name" value="Fibronectin type III"/>
    <property type="match status" value="2"/>
</dbReference>
<gene>
    <name evidence="3" type="ORF">K1I41_00505</name>
</gene>
<evidence type="ECO:0000313" key="4">
    <source>
        <dbReference type="Proteomes" id="UP000825381"/>
    </source>
</evidence>
<dbReference type="InterPro" id="IPR003961">
    <property type="entry name" value="FN3_dom"/>
</dbReference>
<sequence>MLKHLHLKKILFTVVFLVVGISSWAQGSESFSNLGSNSSAYSTRNWTGDGAIGWTANDARTDQTITGTAITLRTSTLTNTTTISGGIGTLSFDYKRSFSGNSTLRVYVNGVQYGGDVTVSSESVSNFSQEINVTGDVTIEIQNSVKRTTIDNISWTAGAPAGPTVTTGAVSDVEAEAAILNGSITGGDNTSVSFEYGTTTSYGSTEAGDPATLSDGSFSAIVILDVNTEYHYRAVGGTEVGNDVSFYTLANVPNAPTVSNITTTTLDLAIGAGDGNPTTTEYAIYDLISDTSVQADGTLGANASEAWNTAAEWSAITINGLTDNTTYNFYVKARNGSNVETDYDANGVEVTTLEDTSPSIQADALTAFGNVCINTTTSENSFTILGENLTSDDVIIGALSGYTYSTTASGTYTTTLTLTPVGGEILEDIYVRFTPVAVQSYNGNISITGGGLASPVTVAASGTGVNDAPTVTTSAATAITTTTATLGGNVTAEGCATVTTRGVVIGTSTSPTIGGLGVTDYAAASGGSGSYTVSATGLTSNTEYYIRAYATSSAGTTYGNEETFTTLCGDFTLPFTEDFEAVTFPPTCWTTFIGTNGLGTIDNWQRITSDTYDGSAGTAYVAFEDVSGGNAEDWLVTPPVALPNTDGTIELKFQEAQDFDASYGTEYYVRIATNNPTDPASYTDIITYGESDLPSLETGTYAERTIDLTAYEGQTVYIAFVMIQNNGDSWSIDNVSITETAPPLATPVATAATDISTTGFTANWNSVDDATSYRLDVSTEANFGTGTGLSELIISEYVEGGDPLTGNNRAIELYNGTGSSIDLSNYSIARNNETQYSLSGTLADGATYVIANSGADSSTLALADLTISFGESTAMSFTGDENVNLYKNFVLIDQVGNAPTGSGTTNVTLRRKSTITAPSSSYTSSEWDTYSINNIDDLGSHTAAGGFTPSYVTGYEDLNVGNVTSYEVTGLTAGTNYYYRVRAVSDTETTANSNDITVTTGVENVWNGTAWTGGSAPTNIDAAIIEGEYNTADDGEFTASSIIINTGGSIVIASGNNLTVTNGVVNNEAASSFIIENNANLIQVNNASNTGDIQVEKDSSPLYRLDYSLWSSPVAGQNLLAFSPQTLTNRFYNYDEGTDLYTAIAPGSNNFQPGNGYLIRMPNNHVDFVDEGTPGQTWTGTFEGVPNNGTITVAMETALNGYNLVGNPYPSPINISDFYVANTGTIGAGSALYFWRKRNNPGSTTYATITNAAYTANSAAGGDTGSGTFTGDSGTWVINPGQGFFVEATGGSLEFNNTMRRGVNNGQFFRMQQPEQQSSRIWLNLTAEGKFSQTAIVYNSNMTLGIDYGWDGKALVGNDPVALYSTAANTSLAIQARPSFTTTDEVPLGFYVEEAGTYTISLDHVDGLFTAGQDIYLIDHVTAQLIDLNDVDYSFTTASGTINDRFTVVYDQAFLGNDTPELNPNQVVVYQAENGININAGTLDITAVTIYDMRGRTLYSNNNVNATATTISNLQSAQQVLIVNIATSRGTVTKKVVY</sequence>
<dbReference type="NCBIfam" id="NF033708">
    <property type="entry name" value="T9SS_Cterm_ChiA"/>
    <property type="match status" value="1"/>
</dbReference>
<dbReference type="InterPro" id="IPR013783">
    <property type="entry name" value="Ig-like_fold"/>
</dbReference>
<evidence type="ECO:0000313" key="3">
    <source>
        <dbReference type="EMBL" id="QYJ68401.1"/>
    </source>
</evidence>
<dbReference type="EMBL" id="CP080429">
    <property type="protein sequence ID" value="QYJ68401.1"/>
    <property type="molecule type" value="Genomic_DNA"/>
</dbReference>
<dbReference type="Proteomes" id="UP000825381">
    <property type="component" value="Chromosome"/>
</dbReference>
<dbReference type="RefSeq" id="WP_220640742.1">
    <property type="nucleotide sequence ID" value="NZ_CP080429.1"/>
</dbReference>
<evidence type="ECO:0000259" key="1">
    <source>
        <dbReference type="PROSITE" id="PS50853"/>
    </source>
</evidence>
<accession>A0ABX8V6E1</accession>